<sequence length="161" mass="17622">MAARVQQRITPFLWFDHQAEDAATHYTSVFADSRMGAITRYDASAAKASGQREGTAMTVAFELDGQPFTALNGGPHFKFNEAVSFVVHCATQDEIDHFWNRLGEGGDPNAQQCGWLKDRFGLSWQVVPAELPELVNHPGAMAALMQMKKIDLAALRAAAGQ</sequence>
<dbReference type="PANTHER" id="PTHR33990">
    <property type="entry name" value="PROTEIN YJDN-RELATED"/>
    <property type="match status" value="1"/>
</dbReference>
<dbReference type="SUPFAM" id="SSF54593">
    <property type="entry name" value="Glyoxalase/Bleomycin resistance protein/Dihydroxybiphenyl dioxygenase"/>
    <property type="match status" value="1"/>
</dbReference>
<keyword evidence="3" id="KW-1185">Reference proteome</keyword>
<dbReference type="Proteomes" id="UP000639274">
    <property type="component" value="Chromosome"/>
</dbReference>
<evidence type="ECO:0000259" key="1">
    <source>
        <dbReference type="Pfam" id="PF06983"/>
    </source>
</evidence>
<dbReference type="InterPro" id="IPR029068">
    <property type="entry name" value="Glyas_Bleomycin-R_OHBP_Dase"/>
</dbReference>
<dbReference type="EMBL" id="CP071518">
    <property type="protein sequence ID" value="QSX77812.1"/>
    <property type="molecule type" value="Genomic_DNA"/>
</dbReference>
<dbReference type="InterPro" id="IPR009725">
    <property type="entry name" value="3_dmu_93_MTrfase"/>
</dbReference>
<dbReference type="Gene3D" id="3.10.180.10">
    <property type="entry name" value="2,3-Dihydroxybiphenyl 1,2-Dioxygenase, domain 1"/>
    <property type="match status" value="1"/>
</dbReference>
<dbReference type="RefSeq" id="WP_200615665.1">
    <property type="nucleotide sequence ID" value="NZ_CP071518.1"/>
</dbReference>
<proteinExistence type="predicted"/>
<evidence type="ECO:0000313" key="3">
    <source>
        <dbReference type="Proteomes" id="UP000639274"/>
    </source>
</evidence>
<name>A0A975ARM4_9GAMM</name>
<protein>
    <submittedName>
        <fullName evidence="2">VOC family protein</fullName>
    </submittedName>
</protein>
<dbReference type="CDD" id="cd06588">
    <property type="entry name" value="PhnB_like"/>
    <property type="match status" value="1"/>
</dbReference>
<dbReference type="PIRSF" id="PIRSF021700">
    <property type="entry name" value="3_dmu_93_MTrfase"/>
    <property type="match status" value="1"/>
</dbReference>
<dbReference type="InterPro" id="IPR028973">
    <property type="entry name" value="PhnB-like"/>
</dbReference>
<organism evidence="2 3">
    <name type="scientific">Agrilutibacter solisilvae</name>
    <dbReference type="NCBI Taxonomy" id="2763317"/>
    <lineage>
        <taxon>Bacteria</taxon>
        <taxon>Pseudomonadati</taxon>
        <taxon>Pseudomonadota</taxon>
        <taxon>Gammaproteobacteria</taxon>
        <taxon>Lysobacterales</taxon>
        <taxon>Lysobacteraceae</taxon>
        <taxon>Agrilutibacter</taxon>
    </lineage>
</organism>
<reference evidence="2 3" key="1">
    <citation type="submission" date="2021-03" db="EMBL/GenBank/DDBJ databases">
        <title>Lysobacter sp. nov. isolated from soil of gangwondo yeongwol, south Korea.</title>
        <authorList>
            <person name="Kim K.R."/>
            <person name="Kim K.H."/>
            <person name="Jeon C.O."/>
        </authorList>
    </citation>
    <scope>NUCLEOTIDE SEQUENCE [LARGE SCALE GENOMIC DNA]</scope>
    <source>
        <strain evidence="2 3">R19</strain>
    </source>
</reference>
<dbReference type="Pfam" id="PF06983">
    <property type="entry name" value="3-dmu-9_3-mt"/>
    <property type="match status" value="1"/>
</dbReference>
<gene>
    <name evidence="2" type="ORF">I8J32_013930</name>
</gene>
<evidence type="ECO:0000313" key="2">
    <source>
        <dbReference type="EMBL" id="QSX77812.1"/>
    </source>
</evidence>
<dbReference type="KEGG" id="lsf:I8J32_013930"/>
<feature type="domain" description="PhnB-like" evidence="1">
    <location>
        <begin position="7"/>
        <end position="127"/>
    </location>
</feature>
<dbReference type="AlphaFoldDB" id="A0A975ARM4"/>
<dbReference type="PANTHER" id="PTHR33990:SF2">
    <property type="entry name" value="PHNB-LIKE DOMAIN-CONTAINING PROTEIN"/>
    <property type="match status" value="1"/>
</dbReference>
<accession>A0A975ARM4</accession>